<dbReference type="InterPro" id="IPR051260">
    <property type="entry name" value="Diverse_substr_monoxygenases"/>
</dbReference>
<dbReference type="EMBL" id="LT629772">
    <property type="protein sequence ID" value="SDS11522.1"/>
    <property type="molecule type" value="Genomic_DNA"/>
</dbReference>
<dbReference type="OrthoDB" id="4437611at2"/>
<keyword evidence="3" id="KW-0560">Oxidoreductase</keyword>
<dbReference type="RefSeq" id="WP_091520596.1">
    <property type="nucleotide sequence ID" value="NZ_LT629772.1"/>
</dbReference>
<evidence type="ECO:0000259" key="7">
    <source>
        <dbReference type="Pfam" id="PF00296"/>
    </source>
</evidence>
<protein>
    <submittedName>
        <fullName evidence="8">Flavin-dependent oxidoreductase, luciferase family (Includes alkanesulfonate monooxygenase SsuD and methylene tetrahydromethanopterin reductase)</fullName>
    </submittedName>
</protein>
<sequence>MALSTSLHLGVALEGLGTHPRAWRLRPQLARRAFGARYYLDLIRVAERAGIDFAYFTDGYALQSEDDRNFRGRLDAALLASRLAPVTGGIGLVPEFTVTHAEPFHISKAVATLDHTSEGRAGWAPITASSADPTAEEQNRHFGRRELLDPQTADAEAGEVADVVQRLFDSWEDDAEIRDLPTGRFIDRDKLHYVDFDGEFFSVKGPSITPRPPQGRPPTVFVVRTAAAASNAGRHADVAVVTAGDLETDRTLADGVRAAALEAGRSEPLPVLVGYQVLLAGTADQVKEQRAVLDHGLAQRPTARGIGFEGTPGALVEELAGIGSAGFAGALINFEVLPGGLELFADAVVPQLEERGLFRAGDRDLTLRGRFGLTRPVNRYVRS</sequence>
<dbReference type="SUPFAM" id="SSF51679">
    <property type="entry name" value="Bacterial luciferase-like"/>
    <property type="match status" value="1"/>
</dbReference>
<keyword evidence="4 8" id="KW-0503">Monooxygenase</keyword>
<accession>A0A1H1PJQ7</accession>
<dbReference type="Pfam" id="PF00296">
    <property type="entry name" value="Bac_luciferase"/>
    <property type="match status" value="1"/>
</dbReference>
<dbReference type="InterPro" id="IPR036661">
    <property type="entry name" value="Luciferase-like_sf"/>
</dbReference>
<evidence type="ECO:0000256" key="1">
    <source>
        <dbReference type="ARBA" id="ARBA00022630"/>
    </source>
</evidence>
<dbReference type="AlphaFoldDB" id="A0A1H1PJQ7"/>
<feature type="binding site" evidence="6">
    <location>
        <position position="58"/>
    </location>
    <ligand>
        <name>FMN</name>
        <dbReference type="ChEBI" id="CHEBI:58210"/>
    </ligand>
</feature>
<dbReference type="Proteomes" id="UP000199103">
    <property type="component" value="Chromosome I"/>
</dbReference>
<evidence type="ECO:0000256" key="2">
    <source>
        <dbReference type="ARBA" id="ARBA00022643"/>
    </source>
</evidence>
<evidence type="ECO:0000313" key="8">
    <source>
        <dbReference type="EMBL" id="SDS11522.1"/>
    </source>
</evidence>
<dbReference type="InterPro" id="IPR011251">
    <property type="entry name" value="Luciferase-like_dom"/>
</dbReference>
<evidence type="ECO:0000256" key="6">
    <source>
        <dbReference type="PIRSR" id="PIRSR000337-1"/>
    </source>
</evidence>
<dbReference type="PANTHER" id="PTHR30011">
    <property type="entry name" value="ALKANESULFONATE MONOOXYGENASE-RELATED"/>
    <property type="match status" value="1"/>
</dbReference>
<keyword evidence="2 6" id="KW-0288">FMN</keyword>
<feature type="domain" description="Luciferase-like" evidence="7">
    <location>
        <begin position="26"/>
        <end position="312"/>
    </location>
</feature>
<evidence type="ECO:0000313" key="9">
    <source>
        <dbReference type="Proteomes" id="UP000199103"/>
    </source>
</evidence>
<dbReference type="GO" id="GO:0016705">
    <property type="term" value="F:oxidoreductase activity, acting on paired donors, with incorporation or reduction of molecular oxygen"/>
    <property type="evidence" value="ECO:0007669"/>
    <property type="project" value="InterPro"/>
</dbReference>
<dbReference type="GO" id="GO:0004497">
    <property type="term" value="F:monooxygenase activity"/>
    <property type="evidence" value="ECO:0007669"/>
    <property type="project" value="UniProtKB-KW"/>
</dbReference>
<keyword evidence="9" id="KW-1185">Reference proteome</keyword>
<name>A0A1H1PJQ7_9ACTN</name>
<dbReference type="Gene3D" id="3.20.20.30">
    <property type="entry name" value="Luciferase-like domain"/>
    <property type="match status" value="1"/>
</dbReference>
<dbReference type="PIRSF" id="PIRSF000337">
    <property type="entry name" value="NTA_MOA"/>
    <property type="match status" value="1"/>
</dbReference>
<evidence type="ECO:0000256" key="5">
    <source>
        <dbReference type="ARBA" id="ARBA00033748"/>
    </source>
</evidence>
<organism evidence="8 9">
    <name type="scientific">Microlunatus soli</name>
    <dbReference type="NCBI Taxonomy" id="630515"/>
    <lineage>
        <taxon>Bacteria</taxon>
        <taxon>Bacillati</taxon>
        <taxon>Actinomycetota</taxon>
        <taxon>Actinomycetes</taxon>
        <taxon>Propionibacteriales</taxon>
        <taxon>Propionibacteriaceae</taxon>
        <taxon>Microlunatus</taxon>
    </lineage>
</organism>
<gene>
    <name evidence="8" type="ORF">SAMN04489812_0927</name>
</gene>
<comment type="similarity">
    <text evidence="5">Belongs to the NtaA/SnaA/DszA monooxygenase family.</text>
</comment>
<dbReference type="PANTHER" id="PTHR30011:SF16">
    <property type="entry name" value="C2H2 FINGER DOMAIN TRANSCRIPTION FACTOR (EUROFUNG)-RELATED"/>
    <property type="match status" value="1"/>
</dbReference>
<keyword evidence="1 6" id="KW-0285">Flavoprotein</keyword>
<reference evidence="8 9" key="1">
    <citation type="submission" date="2016-10" db="EMBL/GenBank/DDBJ databases">
        <authorList>
            <person name="de Groot N.N."/>
        </authorList>
    </citation>
    <scope>NUCLEOTIDE SEQUENCE [LARGE SCALE GENOMIC DNA]</scope>
    <source>
        <strain evidence="8 9">DSM 21800</strain>
    </source>
</reference>
<evidence type="ECO:0000256" key="4">
    <source>
        <dbReference type="ARBA" id="ARBA00023033"/>
    </source>
</evidence>
<dbReference type="InterPro" id="IPR016215">
    <property type="entry name" value="NTA_MOA"/>
</dbReference>
<evidence type="ECO:0000256" key="3">
    <source>
        <dbReference type="ARBA" id="ARBA00023002"/>
    </source>
</evidence>
<proteinExistence type="inferred from homology"/>
<dbReference type="STRING" id="630515.SAMN04489812_0927"/>